<evidence type="ECO:0000256" key="4">
    <source>
        <dbReference type="ARBA" id="ARBA00022989"/>
    </source>
</evidence>
<name>A0AAE9ZVQ4_9BACT</name>
<feature type="domain" description="ABC3 transporter permease C-terminal" evidence="8">
    <location>
        <begin position="352"/>
        <end position="467"/>
    </location>
</feature>
<feature type="transmembrane region" description="Helical" evidence="7">
    <location>
        <begin position="751"/>
        <end position="775"/>
    </location>
</feature>
<evidence type="ECO:0000313" key="11">
    <source>
        <dbReference type="Proteomes" id="UP001218638"/>
    </source>
</evidence>
<dbReference type="NCBIfam" id="TIGR03434">
    <property type="entry name" value="ADOP"/>
    <property type="match status" value="1"/>
</dbReference>
<dbReference type="Proteomes" id="UP001218638">
    <property type="component" value="Chromosome"/>
</dbReference>
<dbReference type="InterPro" id="IPR003838">
    <property type="entry name" value="ABC3_permease_C"/>
</dbReference>
<dbReference type="NCBIfam" id="NF038403">
    <property type="entry name" value="perm_prefix_1"/>
    <property type="match status" value="1"/>
</dbReference>
<keyword evidence="11" id="KW-1185">Reference proteome</keyword>
<evidence type="ECO:0000259" key="8">
    <source>
        <dbReference type="Pfam" id="PF02687"/>
    </source>
</evidence>
<keyword evidence="3 7" id="KW-0812">Transmembrane</keyword>
<dbReference type="Pfam" id="PF02687">
    <property type="entry name" value="FtsX"/>
    <property type="match status" value="2"/>
</dbReference>
<feature type="transmembrane region" description="Helical" evidence="7">
    <location>
        <begin position="493"/>
        <end position="512"/>
    </location>
</feature>
<accession>A0AAE9ZVQ4</accession>
<dbReference type="KEGG" id="slom:PXH66_13450"/>
<organism evidence="10 11">
    <name type="scientific">Synoicihabitans lomoniglobus</name>
    <dbReference type="NCBI Taxonomy" id="2909285"/>
    <lineage>
        <taxon>Bacteria</taxon>
        <taxon>Pseudomonadati</taxon>
        <taxon>Verrucomicrobiota</taxon>
        <taxon>Opitutia</taxon>
        <taxon>Opitutales</taxon>
        <taxon>Opitutaceae</taxon>
        <taxon>Synoicihabitans</taxon>
    </lineage>
</organism>
<proteinExistence type="inferred from homology"/>
<feature type="domain" description="ABC3 transporter permease C-terminal" evidence="8">
    <location>
        <begin position="754"/>
        <end position="867"/>
    </location>
</feature>
<evidence type="ECO:0000256" key="7">
    <source>
        <dbReference type="SAM" id="Phobius"/>
    </source>
</evidence>
<evidence type="ECO:0000256" key="5">
    <source>
        <dbReference type="ARBA" id="ARBA00023136"/>
    </source>
</evidence>
<feature type="transmembrane region" description="Helical" evidence="7">
    <location>
        <begin position="838"/>
        <end position="859"/>
    </location>
</feature>
<evidence type="ECO:0000256" key="6">
    <source>
        <dbReference type="ARBA" id="ARBA00038076"/>
    </source>
</evidence>
<dbReference type="GO" id="GO:0005886">
    <property type="term" value="C:plasma membrane"/>
    <property type="evidence" value="ECO:0007669"/>
    <property type="project" value="UniProtKB-SubCell"/>
</dbReference>
<keyword evidence="4 7" id="KW-1133">Transmembrane helix</keyword>
<protein>
    <submittedName>
        <fullName evidence="10">ABC transporter permease</fullName>
    </submittedName>
</protein>
<dbReference type="EMBL" id="CP119075">
    <property type="protein sequence ID" value="WED63338.1"/>
    <property type="molecule type" value="Genomic_DNA"/>
</dbReference>
<comment type="subcellular location">
    <subcellularLocation>
        <location evidence="1">Cell membrane</location>
        <topology evidence="1">Multi-pass membrane protein</topology>
    </subcellularLocation>
</comment>
<evidence type="ECO:0000256" key="2">
    <source>
        <dbReference type="ARBA" id="ARBA00022475"/>
    </source>
</evidence>
<keyword evidence="5 7" id="KW-0472">Membrane</keyword>
<feature type="transmembrane region" description="Helical" evidence="7">
    <location>
        <begin position="442"/>
        <end position="463"/>
    </location>
</feature>
<feature type="transmembrane region" description="Helical" evidence="7">
    <location>
        <begin position="345"/>
        <end position="369"/>
    </location>
</feature>
<dbReference type="RefSeq" id="WP_330928690.1">
    <property type="nucleotide sequence ID" value="NZ_CP119075.1"/>
</dbReference>
<reference evidence="10" key="1">
    <citation type="submission" date="2023-03" db="EMBL/GenBank/DDBJ databases">
        <title>Lomoglobus Profundus gen. nov., sp. nov., a novel member of the phylum Verrucomicrobia, isolated from deep-marine sediment of South China Sea.</title>
        <authorList>
            <person name="Ahmad T."/>
            <person name="Ishaq S.E."/>
            <person name="Wang F."/>
        </authorList>
    </citation>
    <scope>NUCLEOTIDE SEQUENCE</scope>
    <source>
        <strain evidence="10">LMO-M01</strain>
    </source>
</reference>
<feature type="transmembrane region" description="Helical" evidence="7">
    <location>
        <begin position="806"/>
        <end position="826"/>
    </location>
</feature>
<dbReference type="AlphaFoldDB" id="A0AAE9ZVQ4"/>
<feature type="transmembrane region" description="Helical" evidence="7">
    <location>
        <begin position="96"/>
        <end position="118"/>
    </location>
</feature>
<feature type="domain" description="MacB-like periplasmic core" evidence="9">
    <location>
        <begin position="97"/>
        <end position="311"/>
    </location>
</feature>
<sequence length="874" mass="93720">MSKLSGLRTRLRRAFQRRAMDQQMLDEMKDHLDQETARRIAAGEDPATARRRAAAAFGSVDARVEEVRENRLGSWLEQLWQDLRFAARQLRKSPGFTLVAVATIALGVGANTAIFSGVDAVLLRPLPYPDADRLVRVFETVPKGGGNAVSGGAFVDWYKHQTQFEGLFIAAGEQVDLTGSGAPEKVSAASVSSDFDEVLGLAPVVGRHFTAADDEVGGQNNVVMISESFWQTRFAGSPNAIGQLITLDGVPREIIGVVPHGMWHSRETQLFLPLVLTPNNYRTSFDVHMGRVFGRLKPDASLTSAVTELRAIKSSLDATYPEWMHTWGVGAEPMQDMFAKNPRPFLLMLSAATALVLLIACANVANLLLARSATRQREIALRAALGASSGRIVRQVLTESTLLALIGGGAGLLVAFASIRVLATASADLLPATMVPQLDLRVLGFGLFSSILIGLIFGIFPALRARNPDLNHSLKCGTSNATDGGRSRSQSSLVIAEIALTAVLLVSTGLLVRGMVRTVTADPGITAENVLMFELTPPYSGGYASPTQRIEFIQRVRSELLAVPGAVAVASADDLPFGDSGQGYFISREDAPETRQDRTGRIKYVSHGYFDTLGARIVRGRAISSADNRLEAPDVMVINETMAGQLFGPDTDPLGKLVHAKDQPWEVVGVVSDIRIDSLTTDPQPTFFVPHTEFVWWSGFIVRTQGDPAAMLPALSAAVHHIDPNLPLARVQTLEHAMGEALGPQRLTLNLIGVFAIMALSLAAIGLYGVMAFAVANRRRELSIRVALGAARADIMQLILRHGGRLLLIGLGLGLVAGIGAARVAANLMTNVSATDPLVFIVAALLLAFVTALACYLPARRAAKADPIQALRSD</sequence>
<dbReference type="InterPro" id="IPR047928">
    <property type="entry name" value="Perm_prefix_1"/>
</dbReference>
<evidence type="ECO:0000256" key="3">
    <source>
        <dbReference type="ARBA" id="ARBA00022692"/>
    </source>
</evidence>
<comment type="similarity">
    <text evidence="6">Belongs to the ABC-4 integral membrane protein family.</text>
</comment>
<evidence type="ECO:0000256" key="1">
    <source>
        <dbReference type="ARBA" id="ARBA00004651"/>
    </source>
</evidence>
<keyword evidence="2" id="KW-1003">Cell membrane</keyword>
<dbReference type="InterPro" id="IPR050250">
    <property type="entry name" value="Macrolide_Exporter_MacB"/>
</dbReference>
<dbReference type="GO" id="GO:0022857">
    <property type="term" value="F:transmembrane transporter activity"/>
    <property type="evidence" value="ECO:0007669"/>
    <property type="project" value="TreeGrafter"/>
</dbReference>
<evidence type="ECO:0000259" key="9">
    <source>
        <dbReference type="Pfam" id="PF12704"/>
    </source>
</evidence>
<feature type="domain" description="MacB-like periplasmic core" evidence="9">
    <location>
        <begin position="495"/>
        <end position="704"/>
    </location>
</feature>
<gene>
    <name evidence="10" type="ORF">PXH66_13450</name>
</gene>
<dbReference type="PANTHER" id="PTHR30572">
    <property type="entry name" value="MEMBRANE COMPONENT OF TRANSPORTER-RELATED"/>
    <property type="match status" value="1"/>
</dbReference>
<evidence type="ECO:0000313" key="10">
    <source>
        <dbReference type="EMBL" id="WED63338.1"/>
    </source>
</evidence>
<dbReference type="InterPro" id="IPR017800">
    <property type="entry name" value="ADOP"/>
</dbReference>
<dbReference type="InterPro" id="IPR025857">
    <property type="entry name" value="MacB_PCD"/>
</dbReference>
<dbReference type="Pfam" id="PF12704">
    <property type="entry name" value="MacB_PCD"/>
    <property type="match status" value="2"/>
</dbReference>
<dbReference type="PANTHER" id="PTHR30572:SF4">
    <property type="entry name" value="ABC TRANSPORTER PERMEASE YTRF"/>
    <property type="match status" value="1"/>
</dbReference>
<feature type="transmembrane region" description="Helical" evidence="7">
    <location>
        <begin position="401"/>
        <end position="422"/>
    </location>
</feature>